<accession>A0A0E9VK78</accession>
<evidence type="ECO:0000313" key="1">
    <source>
        <dbReference type="EMBL" id="JAH78406.1"/>
    </source>
</evidence>
<sequence length="16" mass="1673">MSSELSELMVANSTSS</sequence>
<name>A0A0E9VK78_ANGAN</name>
<dbReference type="EMBL" id="GBXM01030171">
    <property type="protein sequence ID" value="JAH78406.1"/>
    <property type="molecule type" value="Transcribed_RNA"/>
</dbReference>
<dbReference type="AlphaFoldDB" id="A0A0E9VK78"/>
<proteinExistence type="predicted"/>
<protein>
    <submittedName>
        <fullName evidence="1">Uncharacterized protein</fullName>
    </submittedName>
</protein>
<reference evidence="1" key="1">
    <citation type="submission" date="2014-11" db="EMBL/GenBank/DDBJ databases">
        <authorList>
            <person name="Amaro Gonzalez C."/>
        </authorList>
    </citation>
    <scope>NUCLEOTIDE SEQUENCE</scope>
</reference>
<organism evidence="1">
    <name type="scientific">Anguilla anguilla</name>
    <name type="common">European freshwater eel</name>
    <name type="synonym">Muraena anguilla</name>
    <dbReference type="NCBI Taxonomy" id="7936"/>
    <lineage>
        <taxon>Eukaryota</taxon>
        <taxon>Metazoa</taxon>
        <taxon>Chordata</taxon>
        <taxon>Craniata</taxon>
        <taxon>Vertebrata</taxon>
        <taxon>Euteleostomi</taxon>
        <taxon>Actinopterygii</taxon>
        <taxon>Neopterygii</taxon>
        <taxon>Teleostei</taxon>
        <taxon>Anguilliformes</taxon>
        <taxon>Anguillidae</taxon>
        <taxon>Anguilla</taxon>
    </lineage>
</organism>
<reference evidence="1" key="2">
    <citation type="journal article" date="2015" name="Fish Shellfish Immunol.">
        <title>Early steps in the European eel (Anguilla anguilla)-Vibrio vulnificus interaction in the gills: Role of the RtxA13 toxin.</title>
        <authorList>
            <person name="Callol A."/>
            <person name="Pajuelo D."/>
            <person name="Ebbesson L."/>
            <person name="Teles M."/>
            <person name="MacKenzie S."/>
            <person name="Amaro C."/>
        </authorList>
    </citation>
    <scope>NUCLEOTIDE SEQUENCE</scope>
</reference>